<dbReference type="CDD" id="cd00082">
    <property type="entry name" value="HisKA"/>
    <property type="match status" value="1"/>
</dbReference>
<name>A0A090ZI31_PAEMA</name>
<dbReference type="Pfam" id="PF00512">
    <property type="entry name" value="HisKA"/>
    <property type="match status" value="1"/>
</dbReference>
<dbReference type="RefSeq" id="WP_036620025.1">
    <property type="nucleotide sequence ID" value="NZ_JAKOBR010000004.1"/>
</dbReference>
<feature type="transmembrane region" description="Helical" evidence="14">
    <location>
        <begin position="6"/>
        <end position="27"/>
    </location>
</feature>
<evidence type="ECO:0000256" key="4">
    <source>
        <dbReference type="ARBA" id="ARBA00022475"/>
    </source>
</evidence>
<dbReference type="InterPro" id="IPR003594">
    <property type="entry name" value="HATPase_dom"/>
</dbReference>
<keyword evidence="8" id="KW-0547">Nucleotide-binding</keyword>
<dbReference type="Pfam" id="PF02518">
    <property type="entry name" value="HATPase_c"/>
    <property type="match status" value="1"/>
</dbReference>
<dbReference type="PANTHER" id="PTHR45528">
    <property type="entry name" value="SENSOR HISTIDINE KINASE CPXA"/>
    <property type="match status" value="1"/>
</dbReference>
<reference evidence="17 18" key="1">
    <citation type="submission" date="2014-04" db="EMBL/GenBank/DDBJ databases">
        <authorList>
            <person name="Bishop-Lilly K.A."/>
            <person name="Broomall S.M."/>
            <person name="Chain P.S."/>
            <person name="Chertkov O."/>
            <person name="Coyne S.R."/>
            <person name="Daligault H.E."/>
            <person name="Davenport K.W."/>
            <person name="Erkkila T."/>
            <person name="Frey K.G."/>
            <person name="Gibbons H.S."/>
            <person name="Gu W."/>
            <person name="Jaissle J."/>
            <person name="Johnson S.L."/>
            <person name="Koroleva G.I."/>
            <person name="Ladner J.T."/>
            <person name="Lo C.-C."/>
            <person name="Minogue T.D."/>
            <person name="Munk C."/>
            <person name="Palacios G.F."/>
            <person name="Redden C.L."/>
            <person name="Rosenzweig C.N."/>
            <person name="Scholz M.B."/>
            <person name="Teshima H."/>
            <person name="Xu Y."/>
        </authorList>
    </citation>
    <scope>NUCLEOTIDE SEQUENCE [LARGE SCALE GENOMIC DNA]</scope>
    <source>
        <strain evidence="17 18">8244</strain>
    </source>
</reference>
<dbReference type="InterPro" id="IPR005467">
    <property type="entry name" value="His_kinase_dom"/>
</dbReference>
<dbReference type="InterPro" id="IPR050398">
    <property type="entry name" value="HssS/ArlS-like"/>
</dbReference>
<evidence type="ECO:0000259" key="16">
    <source>
        <dbReference type="PROSITE" id="PS50885"/>
    </source>
</evidence>
<dbReference type="SMART" id="SM00304">
    <property type="entry name" value="HAMP"/>
    <property type="match status" value="1"/>
</dbReference>
<dbReference type="PROSITE" id="PS50885">
    <property type="entry name" value="HAMP"/>
    <property type="match status" value="1"/>
</dbReference>
<evidence type="ECO:0000256" key="1">
    <source>
        <dbReference type="ARBA" id="ARBA00000085"/>
    </source>
</evidence>
<dbReference type="GO" id="GO:0000155">
    <property type="term" value="F:phosphorelay sensor kinase activity"/>
    <property type="evidence" value="ECO:0007669"/>
    <property type="project" value="InterPro"/>
</dbReference>
<dbReference type="PANTHER" id="PTHR45528:SF1">
    <property type="entry name" value="SENSOR HISTIDINE KINASE CPXA"/>
    <property type="match status" value="1"/>
</dbReference>
<dbReference type="EMBL" id="JMQA01000018">
    <property type="protein sequence ID" value="KFN10282.1"/>
    <property type="molecule type" value="Genomic_DNA"/>
</dbReference>
<dbReference type="PRINTS" id="PR00344">
    <property type="entry name" value="BCTRLSENSOR"/>
</dbReference>
<evidence type="ECO:0000256" key="8">
    <source>
        <dbReference type="ARBA" id="ARBA00022741"/>
    </source>
</evidence>
<dbReference type="SUPFAM" id="SSF55874">
    <property type="entry name" value="ATPase domain of HSP90 chaperone/DNA topoisomerase II/histidine kinase"/>
    <property type="match status" value="1"/>
</dbReference>
<evidence type="ECO:0000256" key="2">
    <source>
        <dbReference type="ARBA" id="ARBA00004651"/>
    </source>
</evidence>
<dbReference type="InterPro" id="IPR004358">
    <property type="entry name" value="Sig_transdc_His_kin-like_C"/>
</dbReference>
<dbReference type="EC" id="2.7.13.3" evidence="3"/>
<dbReference type="FunFam" id="3.30.565.10:FF:000006">
    <property type="entry name" value="Sensor histidine kinase WalK"/>
    <property type="match status" value="1"/>
</dbReference>
<dbReference type="STRING" id="44252.DJ90_927"/>
<comment type="subcellular location">
    <subcellularLocation>
        <location evidence="2">Cell membrane</location>
        <topology evidence="2">Multi-pass membrane protein</topology>
    </subcellularLocation>
</comment>
<proteinExistence type="predicted"/>
<dbReference type="Gene3D" id="6.10.340.10">
    <property type="match status" value="1"/>
</dbReference>
<organism evidence="17 18">
    <name type="scientific">Paenibacillus macerans</name>
    <name type="common">Bacillus macerans</name>
    <dbReference type="NCBI Taxonomy" id="44252"/>
    <lineage>
        <taxon>Bacteria</taxon>
        <taxon>Bacillati</taxon>
        <taxon>Bacillota</taxon>
        <taxon>Bacilli</taxon>
        <taxon>Bacillales</taxon>
        <taxon>Paenibacillaceae</taxon>
        <taxon>Paenibacillus</taxon>
    </lineage>
</organism>
<keyword evidence="4" id="KW-1003">Cell membrane</keyword>
<keyword evidence="6" id="KW-0808">Transferase</keyword>
<keyword evidence="9" id="KW-0418">Kinase</keyword>
<keyword evidence="18" id="KW-1185">Reference proteome</keyword>
<evidence type="ECO:0000313" key="17">
    <source>
        <dbReference type="EMBL" id="KFN10282.1"/>
    </source>
</evidence>
<dbReference type="CDD" id="cd06225">
    <property type="entry name" value="HAMP"/>
    <property type="match status" value="1"/>
</dbReference>
<dbReference type="HOGENOM" id="CLU_000445_89_6_9"/>
<keyword evidence="13 14" id="KW-0472">Membrane</keyword>
<keyword evidence="11 14" id="KW-1133">Transmembrane helix</keyword>
<evidence type="ECO:0000256" key="3">
    <source>
        <dbReference type="ARBA" id="ARBA00012438"/>
    </source>
</evidence>
<evidence type="ECO:0000259" key="15">
    <source>
        <dbReference type="PROSITE" id="PS50109"/>
    </source>
</evidence>
<feature type="transmembrane region" description="Helical" evidence="14">
    <location>
        <begin position="173"/>
        <end position="191"/>
    </location>
</feature>
<dbReference type="Gene3D" id="1.10.287.130">
    <property type="match status" value="1"/>
</dbReference>
<evidence type="ECO:0000256" key="10">
    <source>
        <dbReference type="ARBA" id="ARBA00022840"/>
    </source>
</evidence>
<dbReference type="Gene3D" id="3.30.565.10">
    <property type="entry name" value="Histidine kinase-like ATPase, C-terminal domain"/>
    <property type="match status" value="1"/>
</dbReference>
<dbReference type="PATRIC" id="fig|44252.3.peg.1384"/>
<dbReference type="SMART" id="SM00387">
    <property type="entry name" value="HATPase_c"/>
    <property type="match status" value="1"/>
</dbReference>
<sequence length="486" mass="54676">MKWTIQFKMVSLFSVIVFIGFSSLLILSNKVGEENMYREVHEDMIQVKKNLDIALNQYFLIHNKRLNEKSLEAGSRDLEEQIGAAAGGKVTLYHPDASPYNASSSPAVIASERPDIQSAANSQIAYSTSMQKGKLISSLSFPVMSGRQVIGIIQLEKNYTELFKRHLRFQNTVKYLAAVIFVFVFIASVFISRQITRPVRVLTKRAVQVAQGNLNADVNISTKDEIGELASSFNVMINRVREQIDVIERERDEVKQVQARSKLFFDNVTHELKTPLTTILGYAQILRDNGFTDKAFFDKGLDYIINESRRLNAMVADILEFSVASAAMQAYRFERIDVSKVVREACEDMAIKAGKYNIAIHYELEENLHIQGDRHKLKEAFLNVLDNSVKYGYVNSMIEVRSFRSGNSAYIVISDQGEGISEEALKHVLEPFYRVNGVNRKERGSAGLGLSIVKNTIEQHGGTVQMLSAVNLGTQVHIHLPGEWPA</sequence>
<gene>
    <name evidence="17" type="ORF">DJ90_927</name>
</gene>
<evidence type="ECO:0000256" key="14">
    <source>
        <dbReference type="SAM" id="Phobius"/>
    </source>
</evidence>
<evidence type="ECO:0000256" key="12">
    <source>
        <dbReference type="ARBA" id="ARBA00023012"/>
    </source>
</evidence>
<protein>
    <recommendedName>
        <fullName evidence="3">histidine kinase</fullName>
        <ecNumber evidence="3">2.7.13.3</ecNumber>
    </recommendedName>
</protein>
<dbReference type="GeneID" id="77011675"/>
<feature type="domain" description="HAMP" evidence="16">
    <location>
        <begin position="193"/>
        <end position="245"/>
    </location>
</feature>
<evidence type="ECO:0000256" key="5">
    <source>
        <dbReference type="ARBA" id="ARBA00022553"/>
    </source>
</evidence>
<dbReference type="SUPFAM" id="SSF47384">
    <property type="entry name" value="Homodimeric domain of signal transducing histidine kinase"/>
    <property type="match status" value="1"/>
</dbReference>
<keyword evidence="12" id="KW-0902">Two-component regulatory system</keyword>
<dbReference type="Pfam" id="PF00672">
    <property type="entry name" value="HAMP"/>
    <property type="match status" value="1"/>
</dbReference>
<evidence type="ECO:0000256" key="9">
    <source>
        <dbReference type="ARBA" id="ARBA00022777"/>
    </source>
</evidence>
<dbReference type="GO" id="GO:0005524">
    <property type="term" value="F:ATP binding"/>
    <property type="evidence" value="ECO:0007669"/>
    <property type="project" value="UniProtKB-KW"/>
</dbReference>
<dbReference type="InterPro" id="IPR036890">
    <property type="entry name" value="HATPase_C_sf"/>
</dbReference>
<evidence type="ECO:0000256" key="11">
    <source>
        <dbReference type="ARBA" id="ARBA00022989"/>
    </source>
</evidence>
<dbReference type="OrthoDB" id="9786919at2"/>
<dbReference type="CDD" id="cd00075">
    <property type="entry name" value="HATPase"/>
    <property type="match status" value="1"/>
</dbReference>
<dbReference type="AlphaFoldDB" id="A0A090ZI31"/>
<dbReference type="InterPro" id="IPR003661">
    <property type="entry name" value="HisK_dim/P_dom"/>
</dbReference>
<dbReference type="SMART" id="SM00388">
    <property type="entry name" value="HisKA"/>
    <property type="match status" value="1"/>
</dbReference>
<evidence type="ECO:0000256" key="7">
    <source>
        <dbReference type="ARBA" id="ARBA00022692"/>
    </source>
</evidence>
<keyword evidence="10" id="KW-0067">ATP-binding</keyword>
<evidence type="ECO:0000256" key="13">
    <source>
        <dbReference type="ARBA" id="ARBA00023136"/>
    </source>
</evidence>
<accession>A0A090ZI31</accession>
<evidence type="ECO:0000256" key="6">
    <source>
        <dbReference type="ARBA" id="ARBA00022679"/>
    </source>
</evidence>
<feature type="domain" description="Histidine kinase" evidence="15">
    <location>
        <begin position="267"/>
        <end position="484"/>
    </location>
</feature>
<dbReference type="InterPro" id="IPR036097">
    <property type="entry name" value="HisK_dim/P_sf"/>
</dbReference>
<evidence type="ECO:0000313" key="18">
    <source>
        <dbReference type="Proteomes" id="UP000029278"/>
    </source>
</evidence>
<dbReference type="SUPFAM" id="SSF158472">
    <property type="entry name" value="HAMP domain-like"/>
    <property type="match status" value="1"/>
</dbReference>
<dbReference type="Proteomes" id="UP000029278">
    <property type="component" value="Unassembled WGS sequence"/>
</dbReference>
<dbReference type="InterPro" id="IPR003660">
    <property type="entry name" value="HAMP_dom"/>
</dbReference>
<keyword evidence="7 14" id="KW-0812">Transmembrane</keyword>
<dbReference type="GO" id="GO:0005886">
    <property type="term" value="C:plasma membrane"/>
    <property type="evidence" value="ECO:0007669"/>
    <property type="project" value="UniProtKB-SubCell"/>
</dbReference>
<comment type="catalytic activity">
    <reaction evidence="1">
        <text>ATP + protein L-histidine = ADP + protein N-phospho-L-histidine.</text>
        <dbReference type="EC" id="2.7.13.3"/>
    </reaction>
</comment>
<dbReference type="PROSITE" id="PS50109">
    <property type="entry name" value="HIS_KIN"/>
    <property type="match status" value="1"/>
</dbReference>
<keyword evidence="5" id="KW-0597">Phosphoprotein</keyword>
<comment type="caution">
    <text evidence="17">The sequence shown here is derived from an EMBL/GenBank/DDBJ whole genome shotgun (WGS) entry which is preliminary data.</text>
</comment>